<dbReference type="AlphaFoldDB" id="A0A1G2G1Y1"/>
<name>A0A1G2G1Y1_9BACT</name>
<dbReference type="Proteomes" id="UP000177480">
    <property type="component" value="Unassembled WGS sequence"/>
</dbReference>
<sequence length="110" mass="12543">MSFIEPKDFVVGEQYKLTEFVENQLVSSGYYYLHSIEPIPKSLNPALGFVKNGLVEKSDVCLVEAHAQFGGPCWRRAFKVDGQWELYWPAGGRTWGWSCVVVEKIPKTEE</sequence>
<protein>
    <submittedName>
        <fullName evidence="1">Uncharacterized protein</fullName>
    </submittedName>
</protein>
<dbReference type="STRING" id="1802114.A2719_03520"/>
<reference evidence="1 2" key="1">
    <citation type="journal article" date="2016" name="Nat. Commun.">
        <title>Thousands of microbial genomes shed light on interconnected biogeochemical processes in an aquifer system.</title>
        <authorList>
            <person name="Anantharaman K."/>
            <person name="Brown C.T."/>
            <person name="Hug L.A."/>
            <person name="Sharon I."/>
            <person name="Castelle C.J."/>
            <person name="Probst A.J."/>
            <person name="Thomas B.C."/>
            <person name="Singh A."/>
            <person name="Wilkins M.J."/>
            <person name="Karaoz U."/>
            <person name="Brodie E.L."/>
            <person name="Williams K.H."/>
            <person name="Hubbard S.S."/>
            <person name="Banfield J.F."/>
        </authorList>
    </citation>
    <scope>NUCLEOTIDE SEQUENCE [LARGE SCALE GENOMIC DNA]</scope>
</reference>
<organism evidence="1 2">
    <name type="scientific">Candidatus Ryanbacteria bacterium RIFCSPHIGHO2_01_FULL_45_22</name>
    <dbReference type="NCBI Taxonomy" id="1802114"/>
    <lineage>
        <taxon>Bacteria</taxon>
        <taxon>Candidatus Ryaniibacteriota</taxon>
    </lineage>
</organism>
<accession>A0A1G2G1Y1</accession>
<dbReference type="EMBL" id="MHNK01000010">
    <property type="protein sequence ID" value="OGZ44002.1"/>
    <property type="molecule type" value="Genomic_DNA"/>
</dbReference>
<evidence type="ECO:0000313" key="1">
    <source>
        <dbReference type="EMBL" id="OGZ44002.1"/>
    </source>
</evidence>
<gene>
    <name evidence="1" type="ORF">A2719_03520</name>
</gene>
<evidence type="ECO:0000313" key="2">
    <source>
        <dbReference type="Proteomes" id="UP000177480"/>
    </source>
</evidence>
<comment type="caution">
    <text evidence="1">The sequence shown here is derived from an EMBL/GenBank/DDBJ whole genome shotgun (WGS) entry which is preliminary data.</text>
</comment>
<proteinExistence type="predicted"/>